<dbReference type="SUPFAM" id="SSF103473">
    <property type="entry name" value="MFS general substrate transporter"/>
    <property type="match status" value="1"/>
</dbReference>
<organism evidence="6 9">
    <name type="scientific">Eiseniibacteriota bacterium</name>
    <dbReference type="NCBI Taxonomy" id="2212470"/>
    <lineage>
        <taxon>Bacteria</taxon>
        <taxon>Candidatus Eiseniibacteriota</taxon>
    </lineage>
</organism>
<feature type="transmembrane region" description="Helical" evidence="4">
    <location>
        <begin position="363"/>
        <end position="386"/>
    </location>
</feature>
<feature type="transmembrane region" description="Helical" evidence="4">
    <location>
        <begin position="87"/>
        <end position="106"/>
    </location>
</feature>
<dbReference type="Proteomes" id="UP000317366">
    <property type="component" value="Unassembled WGS sequence"/>
</dbReference>
<dbReference type="InterPro" id="IPR036259">
    <property type="entry name" value="MFS_trans_sf"/>
</dbReference>
<keyword evidence="2 4" id="KW-1133">Transmembrane helix</keyword>
<dbReference type="Proteomes" id="UP000319829">
    <property type="component" value="Unassembled WGS sequence"/>
</dbReference>
<evidence type="ECO:0000313" key="7">
    <source>
        <dbReference type="EMBL" id="TMQ62801.1"/>
    </source>
</evidence>
<accession>A0A538ST76</accession>
<proteinExistence type="predicted"/>
<feature type="transmembrane region" description="Helical" evidence="4">
    <location>
        <begin position="55"/>
        <end position="75"/>
    </location>
</feature>
<feature type="transmembrane region" description="Helical" evidence="4">
    <location>
        <begin position="267"/>
        <end position="286"/>
    </location>
</feature>
<evidence type="ECO:0000256" key="2">
    <source>
        <dbReference type="ARBA" id="ARBA00022989"/>
    </source>
</evidence>
<evidence type="ECO:0000313" key="9">
    <source>
        <dbReference type="Proteomes" id="UP000319829"/>
    </source>
</evidence>
<comment type="caution">
    <text evidence="6">The sequence shown here is derived from an EMBL/GenBank/DDBJ whole genome shotgun (WGS) entry which is preliminary data.</text>
</comment>
<gene>
    <name evidence="6" type="ORF">E6K74_05905</name>
    <name evidence="7" type="ORF">E6K77_06365</name>
</gene>
<dbReference type="PANTHER" id="PTHR23528">
    <property type="match status" value="1"/>
</dbReference>
<feature type="transmembrane region" description="Helical" evidence="4">
    <location>
        <begin position="21"/>
        <end position="43"/>
    </location>
</feature>
<dbReference type="PROSITE" id="PS50850">
    <property type="entry name" value="MFS"/>
    <property type="match status" value="1"/>
</dbReference>
<dbReference type="Gene3D" id="1.20.1250.20">
    <property type="entry name" value="MFS general substrate transporter like domains"/>
    <property type="match status" value="2"/>
</dbReference>
<keyword evidence="3 4" id="KW-0472">Membrane</keyword>
<name>A0A538ST76_UNCEI</name>
<feature type="transmembrane region" description="Helical" evidence="4">
    <location>
        <begin position="112"/>
        <end position="130"/>
    </location>
</feature>
<evidence type="ECO:0000256" key="1">
    <source>
        <dbReference type="ARBA" id="ARBA00022692"/>
    </source>
</evidence>
<evidence type="ECO:0000313" key="8">
    <source>
        <dbReference type="Proteomes" id="UP000317366"/>
    </source>
</evidence>
<feature type="transmembrane region" description="Helical" evidence="4">
    <location>
        <begin position="230"/>
        <end position="255"/>
    </location>
</feature>
<dbReference type="EMBL" id="VBOU01000071">
    <property type="protein sequence ID" value="TMQ54484.1"/>
    <property type="molecule type" value="Genomic_DNA"/>
</dbReference>
<feature type="domain" description="Major facilitator superfamily (MFS) profile" evidence="5">
    <location>
        <begin position="1"/>
        <end position="420"/>
    </location>
</feature>
<protein>
    <submittedName>
        <fullName evidence="6">SLC45 family MFS transporter</fullName>
    </submittedName>
</protein>
<dbReference type="PANTHER" id="PTHR23528:SF1">
    <property type="entry name" value="MAJOR FACILITATOR SUPERFAMILY (MFS) PROFILE DOMAIN-CONTAINING PROTEIN"/>
    <property type="match status" value="1"/>
</dbReference>
<feature type="transmembrane region" description="Helical" evidence="4">
    <location>
        <begin position="151"/>
        <end position="172"/>
    </location>
</feature>
<dbReference type="GO" id="GO:0022857">
    <property type="term" value="F:transmembrane transporter activity"/>
    <property type="evidence" value="ECO:0007669"/>
    <property type="project" value="InterPro"/>
</dbReference>
<evidence type="ECO:0000256" key="3">
    <source>
        <dbReference type="ARBA" id="ARBA00023136"/>
    </source>
</evidence>
<feature type="transmembrane region" description="Helical" evidence="4">
    <location>
        <begin position="392"/>
        <end position="413"/>
    </location>
</feature>
<dbReference type="AlphaFoldDB" id="A0A538ST76"/>
<dbReference type="Pfam" id="PF07690">
    <property type="entry name" value="MFS_1"/>
    <property type="match status" value="1"/>
</dbReference>
<dbReference type="InterPro" id="IPR020846">
    <property type="entry name" value="MFS_dom"/>
</dbReference>
<evidence type="ECO:0000259" key="5">
    <source>
        <dbReference type="PROSITE" id="PS50850"/>
    </source>
</evidence>
<dbReference type="InterPro" id="IPR011701">
    <property type="entry name" value="MFS"/>
</dbReference>
<evidence type="ECO:0000256" key="4">
    <source>
        <dbReference type="SAM" id="Phobius"/>
    </source>
</evidence>
<evidence type="ECO:0000313" key="6">
    <source>
        <dbReference type="EMBL" id="TMQ54484.1"/>
    </source>
</evidence>
<feature type="transmembrane region" description="Helical" evidence="4">
    <location>
        <begin position="324"/>
        <end position="342"/>
    </location>
</feature>
<dbReference type="EMBL" id="VBOX01000067">
    <property type="protein sequence ID" value="TMQ62801.1"/>
    <property type="molecule type" value="Genomic_DNA"/>
</dbReference>
<feature type="transmembrane region" description="Helical" evidence="4">
    <location>
        <begin position="178"/>
        <end position="199"/>
    </location>
</feature>
<keyword evidence="1 4" id="KW-0812">Transmembrane</keyword>
<feature type="transmembrane region" description="Helical" evidence="4">
    <location>
        <begin position="298"/>
        <end position="318"/>
    </location>
</feature>
<reference evidence="8 9" key="1">
    <citation type="journal article" date="2019" name="Nat. Microbiol.">
        <title>Mediterranean grassland soil C-N compound turnover is dependent on rainfall and depth, and is mediated by genomically divergent microorganisms.</title>
        <authorList>
            <person name="Diamond S."/>
            <person name="Andeer P.F."/>
            <person name="Li Z."/>
            <person name="Crits-Christoph A."/>
            <person name="Burstein D."/>
            <person name="Anantharaman K."/>
            <person name="Lane K.R."/>
            <person name="Thomas B.C."/>
            <person name="Pan C."/>
            <person name="Northen T.R."/>
            <person name="Banfield J.F."/>
        </authorList>
    </citation>
    <scope>NUCLEOTIDE SEQUENCE [LARGE SCALE GENOMIC DNA]</scope>
    <source>
        <strain evidence="6">WS_4</strain>
        <strain evidence="7">WS_7</strain>
    </source>
</reference>
<sequence>MSPDRAQRLRLRDHLAISSFWLAYNFQWGALLAIVLPSQIAAIVGDARKELYNGLVPSIGAALSLVATPIAGAFSDRSLSRVGRRRPFMAVGTGINVLFLLLLARFGAGGDVWLFVLCYLGVQLGSNWAGGPYAGLIPDVVPQAERGAASGWLALMTAGGTLLGVIAAGRLIRGESYLPMYGTVAAVLVLFLAVTLVGVRERPLGMRPEPFRVGAFAASFLLRGPRYRNFFFVLLTRALVMMGIYSVFTFFQFFLKDVVRAVNPALGTSYLIATIIATGIPTSLAAGALSDRHGRKPMIYASGGLMALASLLFIGVGLHPSLAAMFWIGAIFGIGYGAYQAVDWALAIDVLPKGEAAAKDMGIWHVSLVLPQMIAPALTGIILSAFKQHSLLLGYTVVFSLTAVWFVLGTVFVRQVRGVR</sequence>